<sequence>MFAQLALKDLSRMSCLTSLNLENCTQLTVAGVAALSLACPGISKLVIPQVCQLAQSDSMLMALSRLPSLSKLRVQCCKHCNEVAMSYLSDLRHLTALELEDYGQALRQVTQLSSLTALRSVMVWSDYTLEVAEGHLVGGAAGAGGAHPPHNHHPHPHPQPHHPPAPPAAPGQGNGPQAGGAAGYGGGGGGGGGAGGGGGGQGLGPGLNGGGAGGGAGGVGGGVGAGGHQAGAIGLAGLLHHPPHPGGVGGGGGGGHHNVQVPPLAAADGNPFMVAAEAAAAAVAQLNLMHPAAAVPAAPHGGGGATDDDDDDDDSEMAIDADGGMVELGGVAEDFAAAAAAAVAQMQNVDAFAQQLQLTEQVLSNIFAGKAALLEWVTGMTQLTHVDIQRVDLSAAAGELQRFTALRGLLHLGVGDLNLDADPPVPLPTVTKLVSHNVTAEVLLKTTFPKLRALSCDASDNSLAHIAELTGLVNLFLWASPTEPITDAGLASLRGLVRLETFRLEGSEQLSDAGWVRFAEGRSALSRIDLVKCPGVTDIGMILSLRSLPRLMRVSLVDCPSLDTPSLAALLGFCTQLEHLELQDCSLITLASLRGLLATVSRPDLDVLYRRGGASRVLHGTR</sequence>
<dbReference type="Proteomes" id="UP000075714">
    <property type="component" value="Unassembled WGS sequence"/>
</dbReference>
<evidence type="ECO:0000313" key="4">
    <source>
        <dbReference type="Proteomes" id="UP000075714"/>
    </source>
</evidence>
<feature type="region of interest" description="Disordered" evidence="2">
    <location>
        <begin position="295"/>
        <end position="315"/>
    </location>
</feature>
<comment type="subcellular location">
    <subcellularLocation>
        <location evidence="1">Cytoplasm</location>
        <location evidence="1">Cytoskeleton</location>
        <location evidence="1">Cilium axoneme</location>
    </subcellularLocation>
</comment>
<dbReference type="SMART" id="SM00367">
    <property type="entry name" value="LRR_CC"/>
    <property type="match status" value="5"/>
</dbReference>
<dbReference type="GO" id="GO:0019005">
    <property type="term" value="C:SCF ubiquitin ligase complex"/>
    <property type="evidence" value="ECO:0007669"/>
    <property type="project" value="TreeGrafter"/>
</dbReference>
<comment type="caution">
    <text evidence="3">The sequence shown here is derived from an EMBL/GenBank/DDBJ whole genome shotgun (WGS) entry which is preliminary data.</text>
</comment>
<feature type="region of interest" description="Disordered" evidence="2">
    <location>
        <begin position="138"/>
        <end position="186"/>
    </location>
</feature>
<organism evidence="3 4">
    <name type="scientific">Gonium pectorale</name>
    <name type="common">Green alga</name>
    <dbReference type="NCBI Taxonomy" id="33097"/>
    <lineage>
        <taxon>Eukaryota</taxon>
        <taxon>Viridiplantae</taxon>
        <taxon>Chlorophyta</taxon>
        <taxon>core chlorophytes</taxon>
        <taxon>Chlorophyceae</taxon>
        <taxon>CS clade</taxon>
        <taxon>Chlamydomonadales</taxon>
        <taxon>Volvocaceae</taxon>
        <taxon>Gonium</taxon>
    </lineage>
</organism>
<feature type="compositionally biased region" description="Gly residues" evidence="2">
    <location>
        <begin position="172"/>
        <end position="186"/>
    </location>
</feature>
<dbReference type="OrthoDB" id="550575at2759"/>
<gene>
    <name evidence="3" type="ORF">GPECTOR_32g517</name>
</gene>
<dbReference type="EMBL" id="LSYV01000033">
    <property type="protein sequence ID" value="KXZ47904.1"/>
    <property type="molecule type" value="Genomic_DNA"/>
</dbReference>
<dbReference type="GO" id="GO:0031146">
    <property type="term" value="P:SCF-dependent proteasomal ubiquitin-dependent protein catabolic process"/>
    <property type="evidence" value="ECO:0007669"/>
    <property type="project" value="TreeGrafter"/>
</dbReference>
<evidence type="ECO:0000313" key="3">
    <source>
        <dbReference type="EMBL" id="KXZ47904.1"/>
    </source>
</evidence>
<protein>
    <recommendedName>
        <fullName evidence="5">F-box domain-containing protein</fullName>
    </recommendedName>
</protein>
<evidence type="ECO:0000256" key="2">
    <source>
        <dbReference type="SAM" id="MobiDB-lite"/>
    </source>
</evidence>
<feature type="compositionally biased region" description="Acidic residues" evidence="2">
    <location>
        <begin position="306"/>
        <end position="315"/>
    </location>
</feature>
<dbReference type="AlphaFoldDB" id="A0A150GDI7"/>
<evidence type="ECO:0000256" key="1">
    <source>
        <dbReference type="ARBA" id="ARBA00004430"/>
    </source>
</evidence>
<accession>A0A150GDI7</accession>
<reference evidence="4" key="1">
    <citation type="journal article" date="2016" name="Nat. Commun.">
        <title>The Gonium pectorale genome demonstrates co-option of cell cycle regulation during the evolution of multicellularity.</title>
        <authorList>
            <person name="Hanschen E.R."/>
            <person name="Marriage T.N."/>
            <person name="Ferris P.J."/>
            <person name="Hamaji T."/>
            <person name="Toyoda A."/>
            <person name="Fujiyama A."/>
            <person name="Neme R."/>
            <person name="Noguchi H."/>
            <person name="Minakuchi Y."/>
            <person name="Suzuki M."/>
            <person name="Kawai-Toyooka H."/>
            <person name="Smith D.R."/>
            <person name="Sparks H."/>
            <person name="Anderson J."/>
            <person name="Bakaric R."/>
            <person name="Luria V."/>
            <person name="Karger A."/>
            <person name="Kirschner M.W."/>
            <person name="Durand P.M."/>
            <person name="Michod R.E."/>
            <person name="Nozaki H."/>
            <person name="Olson B.J."/>
        </authorList>
    </citation>
    <scope>NUCLEOTIDE SEQUENCE [LARGE SCALE GENOMIC DNA]</scope>
    <source>
        <strain evidence="4">NIES-2863</strain>
    </source>
</reference>
<feature type="region of interest" description="Disordered" evidence="2">
    <location>
        <begin position="236"/>
        <end position="260"/>
    </location>
</feature>
<dbReference type="PANTHER" id="PTHR13318">
    <property type="entry name" value="PARTNER OF PAIRED, ISOFORM B-RELATED"/>
    <property type="match status" value="1"/>
</dbReference>
<dbReference type="SUPFAM" id="SSF52047">
    <property type="entry name" value="RNI-like"/>
    <property type="match status" value="2"/>
</dbReference>
<evidence type="ECO:0008006" key="5">
    <source>
        <dbReference type="Google" id="ProtNLM"/>
    </source>
</evidence>
<dbReference type="GO" id="GO:0005930">
    <property type="term" value="C:axoneme"/>
    <property type="evidence" value="ECO:0007669"/>
    <property type="project" value="UniProtKB-SubCell"/>
</dbReference>
<feature type="compositionally biased region" description="Basic residues" evidence="2">
    <location>
        <begin position="149"/>
        <end position="160"/>
    </location>
</feature>
<dbReference type="PANTHER" id="PTHR13318:SF190">
    <property type="entry name" value="PARTNER OF PAIRED, ISOFORM B"/>
    <property type="match status" value="1"/>
</dbReference>
<name>A0A150GDI7_GONPE</name>
<dbReference type="InterPro" id="IPR006553">
    <property type="entry name" value="Leu-rich_rpt_Cys-con_subtyp"/>
</dbReference>
<dbReference type="Gene3D" id="3.80.10.10">
    <property type="entry name" value="Ribonuclease Inhibitor"/>
    <property type="match status" value="2"/>
</dbReference>
<keyword evidence="4" id="KW-1185">Reference proteome</keyword>
<dbReference type="STRING" id="33097.A0A150GDI7"/>
<feature type="compositionally biased region" description="Gly residues" evidence="2">
    <location>
        <begin position="246"/>
        <end position="256"/>
    </location>
</feature>
<proteinExistence type="predicted"/>
<dbReference type="InterPro" id="IPR032675">
    <property type="entry name" value="LRR_dom_sf"/>
</dbReference>